<comment type="caution">
    <text evidence="14">The sequence shown here is derived from an EMBL/GenBank/DDBJ whole genome shotgun (WGS) entry which is preliminary data.</text>
</comment>
<dbReference type="UniPathway" id="UPA00056">
    <property type="reaction ID" value="UER00092"/>
</dbReference>
<dbReference type="InterPro" id="IPR013644">
    <property type="entry name" value="DXP_reductoisomerase_C"/>
</dbReference>
<feature type="binding site" evidence="9">
    <location>
        <position position="65"/>
    </location>
    <ligand>
        <name>NADPH</name>
        <dbReference type="ChEBI" id="CHEBI:57783"/>
    </ligand>
</feature>
<feature type="binding site" evidence="9">
    <location>
        <position position="214"/>
    </location>
    <ligand>
        <name>1-deoxy-D-xylulose 5-phosphate</name>
        <dbReference type="ChEBI" id="CHEBI:57792"/>
    </ligand>
</feature>
<evidence type="ECO:0000259" key="11">
    <source>
        <dbReference type="Pfam" id="PF02670"/>
    </source>
</evidence>
<comment type="similarity">
    <text evidence="2 9">Belongs to the DXR family.</text>
</comment>
<protein>
    <recommendedName>
        <fullName evidence="9">1-deoxy-D-xylulose 5-phosphate reductoisomerase</fullName>
        <shortName evidence="9">DXP reductoisomerase</shortName>
        <ecNumber evidence="9">1.1.1.267</ecNumber>
    </recommendedName>
    <alternativeName>
        <fullName evidence="9">1-deoxyxylulose-5-phosphate reductoisomerase</fullName>
    </alternativeName>
    <alternativeName>
        <fullName evidence="9">2-C-methyl-D-erythritol 4-phosphate synthase</fullName>
    </alternativeName>
</protein>
<dbReference type="FunFam" id="3.40.50.720:FF:000045">
    <property type="entry name" value="1-deoxy-D-xylulose 5-phosphate reductoisomerase"/>
    <property type="match status" value="1"/>
</dbReference>
<evidence type="ECO:0000259" key="12">
    <source>
        <dbReference type="Pfam" id="PF08436"/>
    </source>
</evidence>
<feature type="binding site" evidence="9">
    <location>
        <position position="188"/>
    </location>
    <ligand>
        <name>NADPH</name>
        <dbReference type="ChEBI" id="CHEBI:57783"/>
    </ligand>
</feature>
<dbReference type="Gene3D" id="1.10.1740.10">
    <property type="match status" value="1"/>
</dbReference>
<keyword evidence="3 9" id="KW-0479">Metal-binding</keyword>
<dbReference type="PANTHER" id="PTHR30525">
    <property type="entry name" value="1-DEOXY-D-XYLULOSE 5-PHOSPHATE REDUCTOISOMERASE"/>
    <property type="match status" value="1"/>
</dbReference>
<dbReference type="InterPro" id="IPR003821">
    <property type="entry name" value="DXP_reductoisomerase"/>
</dbReference>
<keyword evidence="9" id="KW-0460">Magnesium</keyword>
<dbReference type="SUPFAM" id="SSF55347">
    <property type="entry name" value="Glyceraldehyde-3-phosphate dehydrogenase-like, C-terminal domain"/>
    <property type="match status" value="1"/>
</dbReference>
<accession>A0A5M6D7W8</accession>
<evidence type="ECO:0000256" key="6">
    <source>
        <dbReference type="ARBA" id="ARBA00023211"/>
    </source>
</evidence>
<dbReference type="EC" id="1.1.1.267" evidence="9"/>
<feature type="binding site" evidence="9">
    <location>
        <position position="273"/>
    </location>
    <ligand>
        <name>1-deoxy-D-xylulose 5-phosphate</name>
        <dbReference type="ChEBI" id="CHEBI:57792"/>
    </ligand>
</feature>
<evidence type="ECO:0000313" key="14">
    <source>
        <dbReference type="EMBL" id="KAA5543644.1"/>
    </source>
</evidence>
<feature type="binding site" evidence="9">
    <location>
        <position position="282"/>
    </location>
    <ligand>
        <name>1-deoxy-D-xylulose 5-phosphate</name>
        <dbReference type="ChEBI" id="CHEBI:57792"/>
    </ligand>
</feature>
<dbReference type="InterPro" id="IPR026877">
    <property type="entry name" value="DXPR_C"/>
</dbReference>
<comment type="pathway">
    <text evidence="1 9">Isoprenoid biosynthesis; isopentenyl diphosphate biosynthesis via DXP pathway; isopentenyl diphosphate from 1-deoxy-D-xylulose 5-phosphate: step 1/6.</text>
</comment>
<dbReference type="Pfam" id="PF02670">
    <property type="entry name" value="DXP_reductoisom"/>
    <property type="match status" value="1"/>
</dbReference>
<feature type="compositionally biased region" description="Low complexity" evidence="10">
    <location>
        <begin position="18"/>
        <end position="30"/>
    </location>
</feature>
<dbReference type="PANTHER" id="PTHR30525:SF0">
    <property type="entry name" value="1-DEOXY-D-XYLULOSE 5-PHOSPHATE REDUCTOISOMERASE, CHLOROPLASTIC"/>
    <property type="match status" value="1"/>
</dbReference>
<dbReference type="NCBIfam" id="TIGR00243">
    <property type="entry name" value="Dxr"/>
    <property type="match status" value="1"/>
</dbReference>
<feature type="domain" description="1-deoxy-D-xylulose 5-phosphate reductoisomerase C-terminal" evidence="12">
    <location>
        <begin position="208"/>
        <end position="290"/>
    </location>
</feature>
<gene>
    <name evidence="9" type="primary">dxr</name>
    <name evidence="14" type="ORF">FYK55_10570</name>
</gene>
<dbReference type="SUPFAM" id="SSF69055">
    <property type="entry name" value="1-deoxy-D-xylulose-5-phosphate reductoisomerase, C-terminal domain"/>
    <property type="match status" value="1"/>
</dbReference>
<evidence type="ECO:0000256" key="9">
    <source>
        <dbReference type="HAMAP-Rule" id="MF_00183"/>
    </source>
</evidence>
<feature type="binding site" evidence="9">
    <location>
        <position position="282"/>
    </location>
    <ligand>
        <name>Mn(2+)</name>
        <dbReference type="ChEBI" id="CHEBI:29035"/>
    </ligand>
</feature>
<keyword evidence="15" id="KW-1185">Reference proteome</keyword>
<feature type="binding site" evidence="9">
    <location>
        <position position="66"/>
    </location>
    <ligand>
        <name>NADPH</name>
        <dbReference type="ChEBI" id="CHEBI:57783"/>
    </ligand>
</feature>
<evidence type="ECO:0000256" key="1">
    <source>
        <dbReference type="ARBA" id="ARBA00005094"/>
    </source>
</evidence>
<evidence type="ECO:0000259" key="13">
    <source>
        <dbReference type="Pfam" id="PF13288"/>
    </source>
</evidence>
<dbReference type="PIRSF" id="PIRSF006205">
    <property type="entry name" value="Dxp_reductismrs"/>
    <property type="match status" value="1"/>
</dbReference>
<dbReference type="InterPro" id="IPR013512">
    <property type="entry name" value="DXP_reductoisomerase_N"/>
</dbReference>
<evidence type="ECO:0000256" key="4">
    <source>
        <dbReference type="ARBA" id="ARBA00022857"/>
    </source>
</evidence>
<feature type="binding site" evidence="9">
    <location>
        <position position="260"/>
    </location>
    <ligand>
        <name>1-deoxy-D-xylulose 5-phosphate</name>
        <dbReference type="ChEBI" id="CHEBI:57792"/>
    </ligand>
</feature>
<keyword evidence="4 9" id="KW-0521">NADP</keyword>
<feature type="domain" description="DXP reductoisomerase C-terminal" evidence="13">
    <location>
        <begin position="322"/>
        <end position="438"/>
    </location>
</feature>
<dbReference type="Proteomes" id="UP000324479">
    <property type="component" value="Unassembled WGS sequence"/>
</dbReference>
<dbReference type="Pfam" id="PF13288">
    <property type="entry name" value="DXPR_C"/>
    <property type="match status" value="1"/>
</dbReference>
<dbReference type="HAMAP" id="MF_00183">
    <property type="entry name" value="DXP_reductoisom"/>
    <property type="match status" value="1"/>
</dbReference>
<dbReference type="Gene3D" id="3.40.50.720">
    <property type="entry name" value="NAD(P)-binding Rossmann-like Domain"/>
    <property type="match status" value="1"/>
</dbReference>
<keyword evidence="6 9" id="KW-0464">Manganese</keyword>
<feature type="binding site" evidence="9">
    <location>
        <position position="212"/>
    </location>
    <ligand>
        <name>Mn(2+)</name>
        <dbReference type="ChEBI" id="CHEBI:29035"/>
    </ligand>
</feature>
<evidence type="ECO:0000256" key="2">
    <source>
        <dbReference type="ARBA" id="ARBA00006825"/>
    </source>
</evidence>
<dbReference type="GO" id="GO:0030604">
    <property type="term" value="F:1-deoxy-D-xylulose-5-phosphate reductoisomerase activity"/>
    <property type="evidence" value="ECO:0007669"/>
    <property type="project" value="UniProtKB-UniRule"/>
</dbReference>
<keyword evidence="5 9" id="KW-0560">Oxidoreductase</keyword>
<feature type="binding site" evidence="9">
    <location>
        <position position="214"/>
    </location>
    <ligand>
        <name>Mn(2+)</name>
        <dbReference type="ChEBI" id="CHEBI:29035"/>
    </ligand>
</feature>
<comment type="function">
    <text evidence="9">Catalyzes the NADPH-dependent rearrangement and reduction of 1-deoxy-D-xylulose-5-phosphate (DXP) to 2-C-methyl-D-erythritol 4-phosphate (MEP).</text>
</comment>
<feature type="compositionally biased region" description="Polar residues" evidence="10">
    <location>
        <begin position="31"/>
        <end position="40"/>
    </location>
</feature>
<feature type="binding site" evidence="9">
    <location>
        <position position="213"/>
    </location>
    <ligand>
        <name>1-deoxy-D-xylulose 5-phosphate</name>
        <dbReference type="ChEBI" id="CHEBI:57792"/>
    </ligand>
</feature>
<keyword evidence="14" id="KW-0413">Isomerase</keyword>
<feature type="binding site" evidence="9">
    <location>
        <position position="266"/>
    </location>
    <ligand>
        <name>NADPH</name>
        <dbReference type="ChEBI" id="CHEBI:57783"/>
    </ligand>
</feature>
<feature type="region of interest" description="Disordered" evidence="10">
    <location>
        <begin position="1"/>
        <end position="54"/>
    </location>
</feature>
<evidence type="ECO:0000256" key="3">
    <source>
        <dbReference type="ARBA" id="ARBA00022723"/>
    </source>
</evidence>
<proteinExistence type="inferred from homology"/>
<dbReference type="GO" id="GO:0030145">
    <property type="term" value="F:manganese ion binding"/>
    <property type="evidence" value="ECO:0007669"/>
    <property type="project" value="TreeGrafter"/>
</dbReference>
<keyword evidence="7 9" id="KW-0414">Isoprene biosynthesis</keyword>
<feature type="binding site" evidence="9">
    <location>
        <position position="187"/>
    </location>
    <ligand>
        <name>1-deoxy-D-xylulose 5-phosphate</name>
        <dbReference type="ChEBI" id="CHEBI:57792"/>
    </ligand>
</feature>
<feature type="binding site" evidence="9">
    <location>
        <position position="186"/>
    </location>
    <ligand>
        <name>NADPH</name>
        <dbReference type="ChEBI" id="CHEBI:57783"/>
    </ligand>
</feature>
<dbReference type="GO" id="GO:0016853">
    <property type="term" value="F:isomerase activity"/>
    <property type="evidence" value="ECO:0007669"/>
    <property type="project" value="UniProtKB-KW"/>
</dbReference>
<evidence type="ECO:0000256" key="10">
    <source>
        <dbReference type="SAM" id="MobiDB-lite"/>
    </source>
</evidence>
<dbReference type="SUPFAM" id="SSF51735">
    <property type="entry name" value="NAD(P)-binding Rossmann-fold domains"/>
    <property type="match status" value="1"/>
</dbReference>
<evidence type="ECO:0000256" key="5">
    <source>
        <dbReference type="ARBA" id="ARBA00023002"/>
    </source>
</evidence>
<feature type="domain" description="1-deoxy-D-xylulose 5-phosphate reductoisomerase N-terminal" evidence="11">
    <location>
        <begin position="57"/>
        <end position="194"/>
    </location>
</feature>
<dbReference type="GO" id="GO:0051484">
    <property type="term" value="P:isopentenyl diphosphate biosynthetic process, methylerythritol 4-phosphate pathway involved in terpenoid biosynthetic process"/>
    <property type="evidence" value="ECO:0007669"/>
    <property type="project" value="UniProtKB-ARBA"/>
</dbReference>
<name>A0A5M6D7W8_9BACT</name>
<feature type="binding site" evidence="9">
    <location>
        <position position="64"/>
    </location>
    <ligand>
        <name>NADPH</name>
        <dbReference type="ChEBI" id="CHEBI:57783"/>
    </ligand>
</feature>
<dbReference type="InterPro" id="IPR036291">
    <property type="entry name" value="NAD(P)-bd_dom_sf"/>
</dbReference>
<comment type="catalytic activity">
    <reaction evidence="8">
        <text>2-C-methyl-D-erythritol 4-phosphate + NADP(+) = 1-deoxy-D-xylulose 5-phosphate + NADPH + H(+)</text>
        <dbReference type="Rhea" id="RHEA:13717"/>
        <dbReference type="ChEBI" id="CHEBI:15378"/>
        <dbReference type="ChEBI" id="CHEBI:57783"/>
        <dbReference type="ChEBI" id="CHEBI:57792"/>
        <dbReference type="ChEBI" id="CHEBI:58262"/>
        <dbReference type="ChEBI" id="CHEBI:58349"/>
        <dbReference type="EC" id="1.1.1.267"/>
    </reaction>
    <physiologicalReaction direction="right-to-left" evidence="8">
        <dbReference type="Rhea" id="RHEA:13719"/>
    </physiologicalReaction>
</comment>
<sequence length="448" mass="48252">MIEPSGEIPAVGICPATENPSSENSSSENPATKSPVTETPANPPPADPSTRPGVQNVAVLGATGSIGTATAEVLAHLNRVDDRYRWRLWAASGHHNVKGLTDLARDAARFGGPPERLVFSDPTVQSSLRNLEGPLQATEQRWGPEELVGAASHPEVDVVVAAIVGRAGLESTLAAVESGKRVALANKETLVVAGGLVQERSRATGAQLLPVDSEHSAIWQCIADSPNRVRRLILTASGGPFRTATAAQMEAATPETALAHPTWQMGRKISIDSATMMNKALEIIEARWLFDLPADQIEVVVHPQSIIHSMVEFEDGSVLAQLSPPDMRLPIQYALTHPRRLPCEAPPLQRNRRWDLSLEPVDLERFPALDLGFQVARVGGTAGAVVNAANEVAVGLFLNDQIRFTDIVTVCRKIMENHTFEERPTLSTLLRLDRWAREEATECAAGVG</sequence>
<evidence type="ECO:0000256" key="8">
    <source>
        <dbReference type="ARBA" id="ARBA00048543"/>
    </source>
</evidence>
<dbReference type="EMBL" id="VWOX01000005">
    <property type="protein sequence ID" value="KAA5543644.1"/>
    <property type="molecule type" value="Genomic_DNA"/>
</dbReference>
<evidence type="ECO:0000313" key="15">
    <source>
        <dbReference type="Proteomes" id="UP000324479"/>
    </source>
</evidence>
<dbReference type="AlphaFoldDB" id="A0A5M6D7W8"/>
<organism evidence="14 15">
    <name type="scientific">Roseiconus nitratireducens</name>
    <dbReference type="NCBI Taxonomy" id="2605748"/>
    <lineage>
        <taxon>Bacteria</taxon>
        <taxon>Pseudomonadati</taxon>
        <taxon>Planctomycetota</taxon>
        <taxon>Planctomycetia</taxon>
        <taxon>Pirellulales</taxon>
        <taxon>Pirellulaceae</taxon>
        <taxon>Roseiconus</taxon>
    </lineage>
</organism>
<dbReference type="GO" id="GO:0070402">
    <property type="term" value="F:NADPH binding"/>
    <property type="evidence" value="ECO:0007669"/>
    <property type="project" value="InterPro"/>
</dbReference>
<dbReference type="Pfam" id="PF08436">
    <property type="entry name" value="DXP_redisom_C"/>
    <property type="match status" value="1"/>
</dbReference>
<evidence type="ECO:0000256" key="7">
    <source>
        <dbReference type="ARBA" id="ARBA00023229"/>
    </source>
</evidence>
<feature type="binding site" evidence="9">
    <location>
        <position position="63"/>
    </location>
    <ligand>
        <name>NADPH</name>
        <dbReference type="ChEBI" id="CHEBI:57783"/>
    </ligand>
</feature>
<feature type="binding site" evidence="9">
    <location>
        <position position="237"/>
    </location>
    <ligand>
        <name>1-deoxy-D-xylulose 5-phosphate</name>
        <dbReference type="ChEBI" id="CHEBI:57792"/>
    </ligand>
</feature>
<dbReference type="InterPro" id="IPR036169">
    <property type="entry name" value="DXPR_C_sf"/>
</dbReference>
<feature type="binding site" evidence="9">
    <location>
        <position position="278"/>
    </location>
    <ligand>
        <name>1-deoxy-D-xylulose 5-phosphate</name>
        <dbReference type="ChEBI" id="CHEBI:57792"/>
    </ligand>
</feature>
<feature type="binding site" evidence="9">
    <location>
        <position position="279"/>
    </location>
    <ligand>
        <name>1-deoxy-D-xylulose 5-phosphate</name>
        <dbReference type="ChEBI" id="CHEBI:57792"/>
    </ligand>
</feature>
<comment type="cofactor">
    <cofactor evidence="9">
        <name>Mg(2+)</name>
        <dbReference type="ChEBI" id="CHEBI:18420"/>
    </cofactor>
    <cofactor evidence="9">
        <name>Mn(2+)</name>
        <dbReference type="ChEBI" id="CHEBI:29035"/>
    </cofactor>
</comment>
<reference evidence="14 15" key="1">
    <citation type="submission" date="2019-08" db="EMBL/GenBank/DDBJ databases">
        <authorList>
            <person name="Dhanesh K."/>
            <person name="Kumar G."/>
            <person name="Sasikala C."/>
            <person name="Venkata Ramana C."/>
        </authorList>
    </citation>
    <scope>NUCLEOTIDE SEQUENCE [LARGE SCALE GENOMIC DNA]</scope>
    <source>
        <strain evidence="14 15">JC645</strain>
    </source>
</reference>
<comment type="caution">
    <text evidence="9">Lacks conserved residue(s) required for the propagation of feature annotation.</text>
</comment>